<dbReference type="EMBL" id="LDPZ01000011">
    <property type="protein sequence ID" value="KTQ97153.1"/>
    <property type="molecule type" value="Genomic_DNA"/>
</dbReference>
<proteinExistence type="predicted"/>
<accession>A0A175RBS8</accession>
<gene>
    <name evidence="3" type="ORF">NS226_05385</name>
</gene>
<dbReference type="Gene3D" id="1.25.40.10">
    <property type="entry name" value="Tetratricopeptide repeat domain"/>
    <property type="match status" value="1"/>
</dbReference>
<dbReference type="OrthoDB" id="4473689at2"/>
<dbReference type="AlphaFoldDB" id="A0A175RBS8"/>
<dbReference type="SUPFAM" id="SSF48452">
    <property type="entry name" value="TPR-like"/>
    <property type="match status" value="1"/>
</dbReference>
<dbReference type="PATRIC" id="fig|401562.3.peg.321"/>
<evidence type="ECO:0000259" key="2">
    <source>
        <dbReference type="Pfam" id="PF25872"/>
    </source>
</evidence>
<sequence>MRDTELVLVLDNCEHVAEDAAALIDALLQGTKNLCVIATSRTPLGYAGEVQLRLPMLDEAAALDLFLSRASRRAPELALQGGASDAAKAICRAMDGLPLAIELAAGWVGVLPLDEIAAQLTEGLDILQRRGPVPARQANLTATMQWSHALLSPRARLLLRRLAAFPAGFALGAVAPVCAGPELARGDVLPALRELVEHSLVQFDMGAARYRLLHTVRLFAMALATQAGEFDEVKRAHAAHFSALALEARAADFVPEDHWLPRLQAEVDNFHAALGTLLEAGCGVEALQTAAALTLFWWTASRHREGIGWLRAALEKADGAPAALLAAAQFGLGFLEAHDTGDWAAAARELDRGLAHLVGLNDPGADHLRGYLLCLRGECDIMGGEAEAGLARAREGAALIAHCPEDRWGQGFAAWNVGFGFERSGDWERAADRYRTVIATQREGSLVVRMIGHQSLAHVLEHRGQALDALPLYDEALALCRRVGLSRLGDVHGSLARLLADCARIRVAAGTGRDEAKALALEAEAVAERLQDGAAREAAAGLLRQLETPLHPVGLFRRQVGVWVVGLDGTQALIPDSKGLRQLKHLLQSPEAEIAAGDLAALADGEPRETGRGEPVLDREAIAAYRKRLAALERLLAADEDALSDEQRERVRREHESVSRELSTSAGLGGRTRRLGSPDERMRVNVTRTLRAAIAEIETLCPALGRHLAASVGTGSYCRYRPASPIDWRF</sequence>
<comment type="caution">
    <text evidence="3">The sequence shown here is derived from an EMBL/GenBank/DDBJ whole genome shotgun (WGS) entry which is preliminary data.</text>
</comment>
<feature type="compositionally biased region" description="Basic and acidic residues" evidence="1">
    <location>
        <begin position="645"/>
        <end position="659"/>
    </location>
</feature>
<dbReference type="InterPro" id="IPR058852">
    <property type="entry name" value="HTH_77"/>
</dbReference>
<dbReference type="PANTHER" id="PTHR47691">
    <property type="entry name" value="REGULATOR-RELATED"/>
    <property type="match status" value="1"/>
</dbReference>
<dbReference type="Pfam" id="PF25872">
    <property type="entry name" value="HTH_77"/>
    <property type="match status" value="1"/>
</dbReference>
<feature type="region of interest" description="Disordered" evidence="1">
    <location>
        <begin position="643"/>
        <end position="676"/>
    </location>
</feature>
<dbReference type="SUPFAM" id="SSF52540">
    <property type="entry name" value="P-loop containing nucleoside triphosphate hydrolases"/>
    <property type="match status" value="1"/>
</dbReference>
<dbReference type="Proteomes" id="UP000078272">
    <property type="component" value="Unassembled WGS sequence"/>
</dbReference>
<dbReference type="STRING" id="401562.NS365_21905"/>
<evidence type="ECO:0000256" key="1">
    <source>
        <dbReference type="SAM" id="MobiDB-lite"/>
    </source>
</evidence>
<reference evidence="3 4" key="1">
    <citation type="journal article" date="2016" name="Front. Microbiol.">
        <title>Genomic Resource of Rice Seed Associated Bacteria.</title>
        <authorList>
            <person name="Midha S."/>
            <person name="Bansal K."/>
            <person name="Sharma S."/>
            <person name="Kumar N."/>
            <person name="Patil P.P."/>
            <person name="Chaudhry V."/>
            <person name="Patil P.B."/>
        </authorList>
    </citation>
    <scope>NUCLEOTIDE SEQUENCE [LARGE SCALE GENOMIC DNA]</scope>
    <source>
        <strain evidence="3 4">NS226</strain>
    </source>
</reference>
<evidence type="ECO:0000313" key="4">
    <source>
        <dbReference type="Proteomes" id="UP000078272"/>
    </source>
</evidence>
<feature type="domain" description="Winged helix-turn-helix" evidence="2">
    <location>
        <begin position="151"/>
        <end position="220"/>
    </location>
</feature>
<dbReference type="RefSeq" id="WP_058634127.1">
    <property type="nucleotide sequence ID" value="NZ_LDPZ01000011.1"/>
</dbReference>
<protein>
    <recommendedName>
        <fullName evidence="2">Winged helix-turn-helix domain-containing protein</fullName>
    </recommendedName>
</protein>
<name>A0A175RBS8_9HYPH</name>
<dbReference type="InterPro" id="IPR027417">
    <property type="entry name" value="P-loop_NTPase"/>
</dbReference>
<dbReference type="InterPro" id="IPR011990">
    <property type="entry name" value="TPR-like_helical_dom_sf"/>
</dbReference>
<organism evidence="3 4">
    <name type="scientific">Aureimonas ureilytica</name>
    <dbReference type="NCBI Taxonomy" id="401562"/>
    <lineage>
        <taxon>Bacteria</taxon>
        <taxon>Pseudomonadati</taxon>
        <taxon>Pseudomonadota</taxon>
        <taxon>Alphaproteobacteria</taxon>
        <taxon>Hyphomicrobiales</taxon>
        <taxon>Aurantimonadaceae</taxon>
        <taxon>Aureimonas</taxon>
    </lineage>
</organism>
<dbReference type="PANTHER" id="PTHR47691:SF3">
    <property type="entry name" value="HTH-TYPE TRANSCRIPTIONAL REGULATOR RV0890C-RELATED"/>
    <property type="match status" value="1"/>
</dbReference>
<evidence type="ECO:0000313" key="3">
    <source>
        <dbReference type="EMBL" id="KTQ97153.1"/>
    </source>
</evidence>